<dbReference type="Proteomes" id="UP001274896">
    <property type="component" value="Unassembled WGS sequence"/>
</dbReference>
<dbReference type="PANTHER" id="PTHR34488">
    <property type="entry name" value="SI:CH211-245H14.1-RELATED"/>
    <property type="match status" value="1"/>
</dbReference>
<dbReference type="EMBL" id="JAUCMX010000026">
    <property type="protein sequence ID" value="KAK3509860.1"/>
    <property type="molecule type" value="Genomic_DNA"/>
</dbReference>
<comment type="caution">
    <text evidence="1">The sequence shown here is derived from an EMBL/GenBank/DDBJ whole genome shotgun (WGS) entry which is preliminary data.</text>
</comment>
<evidence type="ECO:0000313" key="1">
    <source>
        <dbReference type="EMBL" id="KAK3509860.1"/>
    </source>
</evidence>
<protein>
    <submittedName>
        <fullName evidence="1">Uncharacterized protein</fullName>
    </submittedName>
</protein>
<name>A0AAE0PY03_9TELE</name>
<keyword evidence="2" id="KW-1185">Reference proteome</keyword>
<dbReference type="PANTHER" id="PTHR34488:SF1">
    <property type="entry name" value="SI:CH211-245H14.1-RELATED"/>
    <property type="match status" value="1"/>
</dbReference>
<sequence>MGARGPQLRPPRDPPVDPTRLSQVLVAITGDECGEVCSCMPDVHAVSGQPPASGGFAGASSDSPTPLVPPVYGYSNRLTRLGSIYYGVTGITRCFVMVLGNTMNSHKTFIDRLTISTRLREVHSIRDSDDIIAFVPVVSRAGTDIQAAMNKIPKDKPVILVMLHHTFNPDAVVPDVRSYVDRKDVFVVDCLFHEDQGLLRCPRNDDAISAVKNNLNREDHSKVKY</sequence>
<organism evidence="1 2">
    <name type="scientific">Hemibagrus guttatus</name>
    <dbReference type="NCBI Taxonomy" id="175788"/>
    <lineage>
        <taxon>Eukaryota</taxon>
        <taxon>Metazoa</taxon>
        <taxon>Chordata</taxon>
        <taxon>Craniata</taxon>
        <taxon>Vertebrata</taxon>
        <taxon>Euteleostomi</taxon>
        <taxon>Actinopterygii</taxon>
        <taxon>Neopterygii</taxon>
        <taxon>Teleostei</taxon>
        <taxon>Ostariophysi</taxon>
        <taxon>Siluriformes</taxon>
        <taxon>Bagridae</taxon>
        <taxon>Hemibagrus</taxon>
    </lineage>
</organism>
<proteinExistence type="predicted"/>
<accession>A0AAE0PY03</accession>
<dbReference type="AlphaFoldDB" id="A0AAE0PY03"/>
<reference evidence="1" key="1">
    <citation type="submission" date="2023-06" db="EMBL/GenBank/DDBJ databases">
        <title>Male Hemibagrus guttatus genome.</title>
        <authorList>
            <person name="Bian C."/>
        </authorList>
    </citation>
    <scope>NUCLEOTIDE SEQUENCE</scope>
    <source>
        <strain evidence="1">Male_cb2023</strain>
        <tissue evidence="1">Muscle</tissue>
    </source>
</reference>
<gene>
    <name evidence="1" type="ORF">QTP70_015970</name>
</gene>
<evidence type="ECO:0000313" key="2">
    <source>
        <dbReference type="Proteomes" id="UP001274896"/>
    </source>
</evidence>